<accession>A0ABX7Y6N7</accession>
<dbReference type="InterPro" id="IPR036597">
    <property type="entry name" value="Fido-like_dom_sf"/>
</dbReference>
<evidence type="ECO:0000313" key="3">
    <source>
        <dbReference type="Proteomes" id="UP000678513"/>
    </source>
</evidence>
<name>A0ABX7Y6N7_9ACTN</name>
<dbReference type="EMBL" id="CP072384">
    <property type="protein sequence ID" value="QUC08472.1"/>
    <property type="molecule type" value="Genomic_DNA"/>
</dbReference>
<dbReference type="Proteomes" id="UP000678513">
    <property type="component" value="Chromosome"/>
</dbReference>
<evidence type="ECO:0000259" key="1">
    <source>
        <dbReference type="PROSITE" id="PS51459"/>
    </source>
</evidence>
<reference evidence="2 3" key="1">
    <citation type="submission" date="2021-03" db="EMBL/GenBank/DDBJ databases">
        <title>Human Oral Microbial Genomes.</title>
        <authorList>
            <person name="Johnston C.D."/>
            <person name="Chen T."/>
            <person name="Dewhirst F.E."/>
        </authorList>
    </citation>
    <scope>NUCLEOTIDE SEQUENCE [LARGE SCALE GENOMIC DNA]</scope>
    <source>
        <strain evidence="2 3">DSMZ 100122</strain>
    </source>
</reference>
<dbReference type="InterPro" id="IPR003812">
    <property type="entry name" value="Fido"/>
</dbReference>
<evidence type="ECO:0000313" key="2">
    <source>
        <dbReference type="EMBL" id="QUC08472.1"/>
    </source>
</evidence>
<sequence>MDYESFSASSALVFAYLNAAHPFREGNGRSSKVFMQHVAEQSRFQFDFTQIDPRLWNHASALSVPVSPSFEPNPRPLIGVFQAATIDRPAT</sequence>
<gene>
    <name evidence="2" type="ORF">J5A65_01600</name>
</gene>
<dbReference type="PROSITE" id="PS51459">
    <property type="entry name" value="FIDO"/>
    <property type="match status" value="1"/>
</dbReference>
<keyword evidence="3" id="KW-1185">Reference proteome</keyword>
<feature type="domain" description="Fido" evidence="1">
    <location>
        <begin position="1"/>
        <end position="83"/>
    </location>
</feature>
<dbReference type="Gene3D" id="1.10.3290.10">
    <property type="entry name" value="Fido-like domain"/>
    <property type="match status" value="1"/>
</dbReference>
<dbReference type="SUPFAM" id="SSF140931">
    <property type="entry name" value="Fic-like"/>
    <property type="match status" value="1"/>
</dbReference>
<proteinExistence type="predicted"/>
<organism evidence="2 3">
    <name type="scientific">Arachnia rubra</name>
    <dbReference type="NCBI Taxonomy" id="1547448"/>
    <lineage>
        <taxon>Bacteria</taxon>
        <taxon>Bacillati</taxon>
        <taxon>Actinomycetota</taxon>
        <taxon>Actinomycetes</taxon>
        <taxon>Propionibacteriales</taxon>
        <taxon>Propionibacteriaceae</taxon>
        <taxon>Arachnia</taxon>
    </lineage>
</organism>
<protein>
    <submittedName>
        <fullName evidence="2">Fic family protein</fullName>
    </submittedName>
</protein>
<dbReference type="Pfam" id="PF02661">
    <property type="entry name" value="Fic"/>
    <property type="match status" value="1"/>
</dbReference>